<comment type="caution">
    <text evidence="2">The sequence shown here is derived from an EMBL/GenBank/DDBJ whole genome shotgun (WGS) entry which is preliminary data.</text>
</comment>
<organism evidence="2 3">
    <name type="scientific">Brassica cretica</name>
    <name type="common">Mustard</name>
    <dbReference type="NCBI Taxonomy" id="69181"/>
    <lineage>
        <taxon>Eukaryota</taxon>
        <taxon>Viridiplantae</taxon>
        <taxon>Streptophyta</taxon>
        <taxon>Embryophyta</taxon>
        <taxon>Tracheophyta</taxon>
        <taxon>Spermatophyta</taxon>
        <taxon>Magnoliopsida</taxon>
        <taxon>eudicotyledons</taxon>
        <taxon>Gunneridae</taxon>
        <taxon>Pentapetalae</taxon>
        <taxon>rosids</taxon>
        <taxon>malvids</taxon>
        <taxon>Brassicales</taxon>
        <taxon>Brassicaceae</taxon>
        <taxon>Brassiceae</taxon>
        <taxon>Brassica</taxon>
    </lineage>
</organism>
<feature type="region of interest" description="Disordered" evidence="1">
    <location>
        <begin position="76"/>
        <end position="117"/>
    </location>
</feature>
<protein>
    <submittedName>
        <fullName evidence="2">Uncharacterized protein</fullName>
    </submittedName>
</protein>
<gene>
    <name evidence="2" type="ORF">DY000_02018922</name>
</gene>
<dbReference type="EMBL" id="QGKV02000759">
    <property type="protein sequence ID" value="KAF3568343.1"/>
    <property type="molecule type" value="Genomic_DNA"/>
</dbReference>
<accession>A0ABQ7D7K7</accession>
<keyword evidence="3" id="KW-1185">Reference proteome</keyword>
<evidence type="ECO:0000313" key="3">
    <source>
        <dbReference type="Proteomes" id="UP000266723"/>
    </source>
</evidence>
<proteinExistence type="predicted"/>
<evidence type="ECO:0000256" key="1">
    <source>
        <dbReference type="SAM" id="MobiDB-lite"/>
    </source>
</evidence>
<name>A0ABQ7D7K7_BRACR</name>
<reference evidence="2 3" key="1">
    <citation type="journal article" date="2020" name="BMC Genomics">
        <title>Intraspecific diversification of the crop wild relative Brassica cretica Lam. using demographic model selection.</title>
        <authorList>
            <person name="Kioukis A."/>
            <person name="Michalopoulou V.A."/>
            <person name="Briers L."/>
            <person name="Pirintsos S."/>
            <person name="Studholme D.J."/>
            <person name="Pavlidis P."/>
            <person name="Sarris P.F."/>
        </authorList>
    </citation>
    <scope>NUCLEOTIDE SEQUENCE [LARGE SCALE GENOMIC DNA]</scope>
    <source>
        <strain evidence="3">cv. PFS-1207/04</strain>
    </source>
</reference>
<evidence type="ECO:0000313" key="2">
    <source>
        <dbReference type="EMBL" id="KAF3568343.1"/>
    </source>
</evidence>
<dbReference type="Proteomes" id="UP000266723">
    <property type="component" value="Unassembled WGS sequence"/>
</dbReference>
<sequence>MIKWRCCPELVQFYGFRSVKVLLDTPPGSPKNCPEAKEGSVQISLSRPISFFMVKPRFCPSRDQFSPVHSSHPLGFGQVLSDQPATSRLEHSGRELSRTGSKHDGIEARRENPKLGENPNFGIMEFFEEAGGSGNMFTGYQNSSGVY</sequence>
<feature type="compositionally biased region" description="Basic and acidic residues" evidence="1">
    <location>
        <begin position="88"/>
        <end position="114"/>
    </location>
</feature>